<keyword evidence="2" id="KW-1185">Reference proteome</keyword>
<reference evidence="1" key="1">
    <citation type="submission" date="2022-06" db="EMBL/GenBank/DDBJ databases">
        <title>Uncovering the hologenomic basis of an extraordinary plant invasion.</title>
        <authorList>
            <person name="Bieker V.C."/>
            <person name="Martin M.D."/>
            <person name="Gilbert T."/>
            <person name="Hodgins K."/>
            <person name="Battlay P."/>
            <person name="Petersen B."/>
            <person name="Wilson J."/>
        </authorList>
    </citation>
    <scope>NUCLEOTIDE SEQUENCE</scope>
    <source>
        <strain evidence="1">AA19_3_7</strain>
        <tissue evidence="1">Leaf</tissue>
    </source>
</reference>
<accession>A0AAD5C297</accession>
<dbReference type="AlphaFoldDB" id="A0AAD5C297"/>
<dbReference type="Proteomes" id="UP001206925">
    <property type="component" value="Unassembled WGS sequence"/>
</dbReference>
<name>A0AAD5C297_AMBAR</name>
<organism evidence="1 2">
    <name type="scientific">Ambrosia artemisiifolia</name>
    <name type="common">Common ragweed</name>
    <dbReference type="NCBI Taxonomy" id="4212"/>
    <lineage>
        <taxon>Eukaryota</taxon>
        <taxon>Viridiplantae</taxon>
        <taxon>Streptophyta</taxon>
        <taxon>Embryophyta</taxon>
        <taxon>Tracheophyta</taxon>
        <taxon>Spermatophyta</taxon>
        <taxon>Magnoliopsida</taxon>
        <taxon>eudicotyledons</taxon>
        <taxon>Gunneridae</taxon>
        <taxon>Pentapetalae</taxon>
        <taxon>asterids</taxon>
        <taxon>campanulids</taxon>
        <taxon>Asterales</taxon>
        <taxon>Asteraceae</taxon>
        <taxon>Asteroideae</taxon>
        <taxon>Heliantheae alliance</taxon>
        <taxon>Heliantheae</taxon>
        <taxon>Ambrosia</taxon>
    </lineage>
</organism>
<evidence type="ECO:0000313" key="1">
    <source>
        <dbReference type="EMBL" id="KAI7732784.1"/>
    </source>
</evidence>
<evidence type="ECO:0000313" key="2">
    <source>
        <dbReference type="Proteomes" id="UP001206925"/>
    </source>
</evidence>
<sequence length="85" mass="9040">IFLIPKLQNPKLQPCLLPLSILHVTFFQSVEICVSYCFCQDFGLSAAISAVSDGGGRCGSSYDEFVTLGSSVTDLCSEGRGGMVD</sequence>
<feature type="non-terminal residue" evidence="1">
    <location>
        <position position="1"/>
    </location>
</feature>
<gene>
    <name evidence="1" type="ORF">M8C21_028721</name>
</gene>
<protein>
    <submittedName>
        <fullName evidence="1">Uncharacterized protein</fullName>
    </submittedName>
</protein>
<dbReference type="EMBL" id="JAMZMK010010161">
    <property type="protein sequence ID" value="KAI7732784.1"/>
    <property type="molecule type" value="Genomic_DNA"/>
</dbReference>
<comment type="caution">
    <text evidence="1">The sequence shown here is derived from an EMBL/GenBank/DDBJ whole genome shotgun (WGS) entry which is preliminary data.</text>
</comment>
<proteinExistence type="predicted"/>